<accession>A0A2G5BB64</accession>
<dbReference type="InterPro" id="IPR050317">
    <property type="entry name" value="Plant_Fungal_Acyltransferase"/>
</dbReference>
<dbReference type="Gene3D" id="3.30.559.10">
    <property type="entry name" value="Chloramphenicol acetyltransferase-like domain"/>
    <property type="match status" value="2"/>
</dbReference>
<name>A0A2G5BB64_COERN</name>
<evidence type="ECO:0000256" key="1">
    <source>
        <dbReference type="ARBA" id="ARBA00022679"/>
    </source>
</evidence>
<dbReference type="GO" id="GO:0044550">
    <property type="term" value="P:secondary metabolite biosynthetic process"/>
    <property type="evidence" value="ECO:0007669"/>
    <property type="project" value="TreeGrafter"/>
</dbReference>
<gene>
    <name evidence="2" type="ORF">COEREDRAFT_87215</name>
</gene>
<dbReference type="Pfam" id="PF02458">
    <property type="entry name" value="Transferase"/>
    <property type="match status" value="2"/>
</dbReference>
<proteinExistence type="predicted"/>
<reference evidence="2 3" key="1">
    <citation type="journal article" date="2015" name="Genome Biol. Evol.">
        <title>Phylogenomic analyses indicate that early fungi evolved digesting cell walls of algal ancestors of land plants.</title>
        <authorList>
            <person name="Chang Y."/>
            <person name="Wang S."/>
            <person name="Sekimoto S."/>
            <person name="Aerts A.L."/>
            <person name="Choi C."/>
            <person name="Clum A."/>
            <person name="LaButti K.M."/>
            <person name="Lindquist E.A."/>
            <person name="Yee Ngan C."/>
            <person name="Ohm R.A."/>
            <person name="Salamov A.A."/>
            <person name="Grigoriev I.V."/>
            <person name="Spatafora J.W."/>
            <person name="Berbee M.L."/>
        </authorList>
    </citation>
    <scope>NUCLEOTIDE SEQUENCE [LARGE SCALE GENOMIC DNA]</scope>
    <source>
        <strain evidence="2 3">NRRL 1564</strain>
    </source>
</reference>
<dbReference type="Proteomes" id="UP000242474">
    <property type="component" value="Unassembled WGS sequence"/>
</dbReference>
<organism evidence="2 3">
    <name type="scientific">Coemansia reversa (strain ATCC 12441 / NRRL 1564)</name>
    <dbReference type="NCBI Taxonomy" id="763665"/>
    <lineage>
        <taxon>Eukaryota</taxon>
        <taxon>Fungi</taxon>
        <taxon>Fungi incertae sedis</taxon>
        <taxon>Zoopagomycota</taxon>
        <taxon>Kickxellomycotina</taxon>
        <taxon>Kickxellomycetes</taxon>
        <taxon>Kickxellales</taxon>
        <taxon>Kickxellaceae</taxon>
        <taxon>Coemansia</taxon>
    </lineage>
</organism>
<dbReference type="GO" id="GO:0016747">
    <property type="term" value="F:acyltransferase activity, transferring groups other than amino-acyl groups"/>
    <property type="evidence" value="ECO:0007669"/>
    <property type="project" value="TreeGrafter"/>
</dbReference>
<dbReference type="AlphaFoldDB" id="A0A2G5BB64"/>
<evidence type="ECO:0000313" key="3">
    <source>
        <dbReference type="Proteomes" id="UP000242474"/>
    </source>
</evidence>
<dbReference type="EMBL" id="KZ303501">
    <property type="protein sequence ID" value="PIA16251.1"/>
    <property type="molecule type" value="Genomic_DNA"/>
</dbReference>
<evidence type="ECO:0000313" key="2">
    <source>
        <dbReference type="EMBL" id="PIA16251.1"/>
    </source>
</evidence>
<protein>
    <recommendedName>
        <fullName evidence="4">Transferase</fullName>
    </recommendedName>
</protein>
<keyword evidence="1" id="KW-0808">Transferase</keyword>
<dbReference type="PANTHER" id="PTHR31642:SF310">
    <property type="entry name" value="FATTY ALCOHOL:CAFFEOYL-COA ACYLTRANSFERASE"/>
    <property type="match status" value="1"/>
</dbReference>
<sequence>MSTNPQEQFVKTLNPQTFELNGLDKAAESFYIPFFYFFENVFDDTNFMSTGLLKDSLFQVLREFPHLAGVLQNDESGALKIVVNPTNLNTPEFKETHSNKHFDEVKLADYSQYMLPKKANTTDAYLRGGPGKADKLVSINVIRFKDNSGVVMFISIAHVVMDATSYNWFVSRWAETCKHMFCGDAEAETPQRTLCNSRLELQKYIPAKNTPLGSIVDHSFIQGGARSKLISRLSHRSRAALFNFVIRASGTENHCYFITHQKLEEHREAAMLAASAKVKLSHNDIVMALIGIAVSQSLEPKKPKNALSKAIHLIKRKVVNVLFPKPTEFELGMAVDIRPRFDGIRTMGYCGGGAVEQRTLIPRNRMEGTVTANMVSKIASNVRLMTNSVDERYVASYIRAIVAEPDAMFRPLIYGAPPPAKMIVSNHTRLGQYQVDFGWGVPRWVSPLDLTAPNLCFVLPAPPPQDGIMVHIAMPGKIHMRMQKQTFWAEAARLIH</sequence>
<dbReference type="PANTHER" id="PTHR31642">
    <property type="entry name" value="TRICHOTHECENE 3-O-ACETYLTRANSFERASE"/>
    <property type="match status" value="1"/>
</dbReference>
<evidence type="ECO:0008006" key="4">
    <source>
        <dbReference type="Google" id="ProtNLM"/>
    </source>
</evidence>
<dbReference type="OrthoDB" id="1862401at2759"/>
<keyword evidence="3" id="KW-1185">Reference proteome</keyword>
<dbReference type="InterPro" id="IPR023213">
    <property type="entry name" value="CAT-like_dom_sf"/>
</dbReference>